<sequence>MNRTLSSTTVSSAQNIRDLRDALAFLSTLPGHLSTTSKAVDAHAELAGIYKRIGAGTPVAPPTRIGPAMLFENVKGYPDVRVLVGMLFRLPTQGQCKLFRFLACKAMVFQPYFCK</sequence>
<keyword evidence="3" id="KW-1185">Reference proteome</keyword>
<dbReference type="RefSeq" id="WP_064218347.1">
    <property type="nucleotide sequence ID" value="NZ_LVXZ01000038.1"/>
</dbReference>
<reference evidence="2 3" key="1">
    <citation type="submission" date="2016-04" db="EMBL/GenBank/DDBJ databases">
        <title>Acidithiobacillus ferrooxidans genome sequencing and assembly.</title>
        <authorList>
            <person name="Zhou Z."/>
        </authorList>
    </citation>
    <scope>NUCLEOTIDE SEQUENCE [LARGE SCALE GENOMIC DNA]</scope>
    <source>
        <strain evidence="2 3">BY0502</strain>
    </source>
</reference>
<dbReference type="InterPro" id="IPR049383">
    <property type="entry name" value="UbiD-like_N"/>
</dbReference>
<name>A0A179BMJ8_ACIFR</name>
<evidence type="ECO:0000259" key="1">
    <source>
        <dbReference type="Pfam" id="PF20695"/>
    </source>
</evidence>
<evidence type="ECO:0000313" key="3">
    <source>
        <dbReference type="Proteomes" id="UP000078302"/>
    </source>
</evidence>
<proteinExistence type="predicted"/>
<protein>
    <recommendedName>
        <fullName evidence="1">3-octaprenyl-4-hydroxybenzoate carboxy-lyase-like N-terminal domain-containing protein</fullName>
    </recommendedName>
</protein>
<dbReference type="SUPFAM" id="SSF50475">
    <property type="entry name" value="FMN-binding split barrel"/>
    <property type="match status" value="1"/>
</dbReference>
<evidence type="ECO:0000313" key="2">
    <source>
        <dbReference type="EMBL" id="OAP92619.1"/>
    </source>
</evidence>
<dbReference type="Proteomes" id="UP000078302">
    <property type="component" value="Unassembled WGS sequence"/>
</dbReference>
<dbReference type="Pfam" id="PF20695">
    <property type="entry name" value="UbiD_N"/>
    <property type="match status" value="1"/>
</dbReference>
<organism evidence="2 3">
    <name type="scientific">Acidithiobacillus ferrooxidans</name>
    <name type="common">Thiobacillus ferrooxidans</name>
    <dbReference type="NCBI Taxonomy" id="920"/>
    <lineage>
        <taxon>Bacteria</taxon>
        <taxon>Pseudomonadati</taxon>
        <taxon>Pseudomonadota</taxon>
        <taxon>Acidithiobacillia</taxon>
        <taxon>Acidithiobacillales</taxon>
        <taxon>Acidithiobacillaceae</taxon>
        <taxon>Acidithiobacillus</taxon>
    </lineage>
</organism>
<dbReference type="EMBL" id="LVXZ01000038">
    <property type="protein sequence ID" value="OAP92619.1"/>
    <property type="molecule type" value="Genomic_DNA"/>
</dbReference>
<feature type="domain" description="3-octaprenyl-4-hydroxybenzoate carboxy-lyase-like N-terminal" evidence="1">
    <location>
        <begin position="31"/>
        <end position="86"/>
    </location>
</feature>
<dbReference type="AlphaFoldDB" id="A0A179BMJ8"/>
<accession>A0A179BMJ8</accession>
<comment type="caution">
    <text evidence="2">The sequence shown here is derived from an EMBL/GenBank/DDBJ whole genome shotgun (WGS) entry which is preliminary data.</text>
</comment>
<gene>
    <name evidence="2" type="ORF">A4H96_03675</name>
</gene>